<sequence>MSALSAASPLSIGALARETGVSVRSIRHYDDHGLLQSSRASNGYRSFAPVAVTQVRQIQRFIATGLSLAEIQAFPDCMLLVEGALSCPETTPAQRKRLEAIDREIADLERRRTRLIQLLSDGAAPG</sequence>
<dbReference type="InterPro" id="IPR000551">
    <property type="entry name" value="MerR-type_HTH_dom"/>
</dbReference>
<keyword evidence="1" id="KW-0238">DNA-binding</keyword>
<protein>
    <submittedName>
        <fullName evidence="3">MerR family transcriptional regulator</fullName>
    </submittedName>
</protein>
<evidence type="ECO:0000313" key="4">
    <source>
        <dbReference type="Proteomes" id="UP001064933"/>
    </source>
</evidence>
<dbReference type="PROSITE" id="PS00552">
    <property type="entry name" value="HTH_MERR_1"/>
    <property type="match status" value="1"/>
</dbReference>
<dbReference type="Proteomes" id="UP001064933">
    <property type="component" value="Chromosome"/>
</dbReference>
<dbReference type="PANTHER" id="PTHR30204">
    <property type="entry name" value="REDOX-CYCLING DRUG-SENSING TRANSCRIPTIONAL ACTIVATOR SOXR"/>
    <property type="match status" value="1"/>
</dbReference>
<accession>A0ABY6B8R0</accession>
<reference evidence="3" key="1">
    <citation type="submission" date="2022-10" db="EMBL/GenBank/DDBJ databases">
        <title>Characterization and whole genome sequencing of a new Roseateles species, isolated from fresh water.</title>
        <authorList>
            <person name="Guliayeva D.Y."/>
            <person name="Akhremchuk A.E."/>
            <person name="Sikolenko M.A."/>
            <person name="Valentovich L.N."/>
            <person name="Sidarenka A.V."/>
        </authorList>
    </citation>
    <scope>NUCLEOTIDE SEQUENCE</scope>
    <source>
        <strain evidence="3">BIM B-1768</strain>
    </source>
</reference>
<dbReference type="PANTHER" id="PTHR30204:SF97">
    <property type="entry name" value="MERR FAMILY REGULATORY PROTEIN"/>
    <property type="match status" value="1"/>
</dbReference>
<name>A0ABY6B8R0_9BURK</name>
<dbReference type="RefSeq" id="WP_261759773.1">
    <property type="nucleotide sequence ID" value="NZ_CP104562.2"/>
</dbReference>
<feature type="domain" description="HTH merR-type" evidence="2">
    <location>
        <begin position="9"/>
        <end position="77"/>
    </location>
</feature>
<dbReference type="Gene3D" id="1.10.1660.10">
    <property type="match status" value="1"/>
</dbReference>
<dbReference type="InterPro" id="IPR047057">
    <property type="entry name" value="MerR_fam"/>
</dbReference>
<dbReference type="InterPro" id="IPR009061">
    <property type="entry name" value="DNA-bd_dom_put_sf"/>
</dbReference>
<evidence type="ECO:0000313" key="3">
    <source>
        <dbReference type="EMBL" id="UXH79955.1"/>
    </source>
</evidence>
<proteinExistence type="predicted"/>
<dbReference type="SUPFAM" id="SSF46955">
    <property type="entry name" value="Putative DNA-binding domain"/>
    <property type="match status" value="1"/>
</dbReference>
<dbReference type="SMART" id="SM00422">
    <property type="entry name" value="HTH_MERR"/>
    <property type="match status" value="1"/>
</dbReference>
<dbReference type="Pfam" id="PF13411">
    <property type="entry name" value="MerR_1"/>
    <property type="match status" value="1"/>
</dbReference>
<dbReference type="PROSITE" id="PS50937">
    <property type="entry name" value="HTH_MERR_2"/>
    <property type="match status" value="1"/>
</dbReference>
<keyword evidence="4" id="KW-1185">Reference proteome</keyword>
<organism evidence="3 4">
    <name type="scientific">Roseateles amylovorans</name>
    <dbReference type="NCBI Taxonomy" id="2978473"/>
    <lineage>
        <taxon>Bacteria</taxon>
        <taxon>Pseudomonadati</taxon>
        <taxon>Pseudomonadota</taxon>
        <taxon>Betaproteobacteria</taxon>
        <taxon>Burkholderiales</taxon>
        <taxon>Sphaerotilaceae</taxon>
        <taxon>Roseateles</taxon>
    </lineage>
</organism>
<dbReference type="EMBL" id="CP104562">
    <property type="protein sequence ID" value="UXH79955.1"/>
    <property type="molecule type" value="Genomic_DNA"/>
</dbReference>
<gene>
    <name evidence="3" type="ORF">N4261_08780</name>
</gene>
<evidence type="ECO:0000256" key="1">
    <source>
        <dbReference type="ARBA" id="ARBA00023125"/>
    </source>
</evidence>
<dbReference type="PRINTS" id="PR00040">
    <property type="entry name" value="HTHMERR"/>
</dbReference>
<evidence type="ECO:0000259" key="2">
    <source>
        <dbReference type="PROSITE" id="PS50937"/>
    </source>
</evidence>